<dbReference type="PANTHER" id="PTHR44313">
    <property type="entry name" value="DNAJ HOMOLOG SUBFAMILY C MEMBER 17"/>
    <property type="match status" value="1"/>
</dbReference>
<evidence type="ECO:0000256" key="5">
    <source>
        <dbReference type="ARBA" id="ARBA00023242"/>
    </source>
</evidence>
<keyword evidence="3" id="KW-0963">Cytoplasm</keyword>
<dbReference type="InterPro" id="IPR001623">
    <property type="entry name" value="DnaJ_domain"/>
</dbReference>
<dbReference type="CDD" id="cd06257">
    <property type="entry name" value="DnaJ"/>
    <property type="match status" value="1"/>
</dbReference>
<dbReference type="Proteomes" id="UP000829685">
    <property type="component" value="Unassembled WGS sequence"/>
</dbReference>
<name>A0A9Q0AV41_9PEZI</name>
<dbReference type="SMART" id="SM00271">
    <property type="entry name" value="DnaJ"/>
    <property type="match status" value="1"/>
</dbReference>
<dbReference type="AlphaFoldDB" id="A0A9Q0AV41"/>
<keyword evidence="9" id="KW-1185">Reference proteome</keyword>
<dbReference type="GO" id="GO:0000390">
    <property type="term" value="P:spliceosomal complex disassembly"/>
    <property type="evidence" value="ECO:0007669"/>
    <property type="project" value="TreeGrafter"/>
</dbReference>
<dbReference type="Gene3D" id="1.10.287.110">
    <property type="entry name" value="DnaJ domain"/>
    <property type="match status" value="1"/>
</dbReference>
<feature type="compositionally biased region" description="Basic and acidic residues" evidence="6">
    <location>
        <begin position="143"/>
        <end position="161"/>
    </location>
</feature>
<dbReference type="InterPro" id="IPR036869">
    <property type="entry name" value="J_dom_sf"/>
</dbReference>
<evidence type="ECO:0000313" key="8">
    <source>
        <dbReference type="EMBL" id="KAI1880353.1"/>
    </source>
</evidence>
<evidence type="ECO:0000256" key="4">
    <source>
        <dbReference type="ARBA" id="ARBA00023186"/>
    </source>
</evidence>
<dbReference type="PROSITE" id="PS50076">
    <property type="entry name" value="DNAJ_2"/>
    <property type="match status" value="1"/>
</dbReference>
<reference evidence="8" key="1">
    <citation type="submission" date="2021-03" db="EMBL/GenBank/DDBJ databases">
        <title>Revisited historic fungal species revealed as producer of novel bioactive compounds through whole genome sequencing and comparative genomics.</title>
        <authorList>
            <person name="Vignolle G.A."/>
            <person name="Hochenegger N."/>
            <person name="Mach R.L."/>
            <person name="Mach-Aigner A.R."/>
            <person name="Javad Rahimi M."/>
            <person name="Salim K.A."/>
            <person name="Chan C.M."/>
            <person name="Lim L.B.L."/>
            <person name="Cai F."/>
            <person name="Druzhinina I.S."/>
            <person name="U'Ren J.M."/>
            <person name="Derntl C."/>
        </authorList>
    </citation>
    <scope>NUCLEOTIDE SEQUENCE</scope>
    <source>
        <strain evidence="8">TUCIM 5799</strain>
    </source>
</reference>
<keyword evidence="5" id="KW-0539">Nucleus</keyword>
<dbReference type="InterPro" id="IPR052094">
    <property type="entry name" value="Pre-mRNA-splicing_ERAD"/>
</dbReference>
<feature type="compositionally biased region" description="Basic and acidic residues" evidence="6">
    <location>
        <begin position="305"/>
        <end position="320"/>
    </location>
</feature>
<gene>
    <name evidence="8" type="ORF">JX265_001974</name>
</gene>
<keyword evidence="4" id="KW-0143">Chaperone</keyword>
<comment type="subcellular location">
    <subcellularLocation>
        <location evidence="2">Cytoplasm</location>
    </subcellularLocation>
    <subcellularLocation>
        <location evidence="1">Nucleus</location>
    </subcellularLocation>
</comment>
<feature type="region of interest" description="Disordered" evidence="6">
    <location>
        <begin position="92"/>
        <end position="320"/>
    </location>
</feature>
<feature type="compositionally biased region" description="Low complexity" evidence="6">
    <location>
        <begin position="173"/>
        <end position="184"/>
    </location>
</feature>
<feature type="compositionally biased region" description="Basic and acidic residues" evidence="6">
    <location>
        <begin position="215"/>
        <end position="225"/>
    </location>
</feature>
<organism evidence="8 9">
    <name type="scientific">Neoarthrinium moseri</name>
    <dbReference type="NCBI Taxonomy" id="1658444"/>
    <lineage>
        <taxon>Eukaryota</taxon>
        <taxon>Fungi</taxon>
        <taxon>Dikarya</taxon>
        <taxon>Ascomycota</taxon>
        <taxon>Pezizomycotina</taxon>
        <taxon>Sordariomycetes</taxon>
        <taxon>Xylariomycetidae</taxon>
        <taxon>Amphisphaeriales</taxon>
        <taxon>Apiosporaceae</taxon>
        <taxon>Neoarthrinium</taxon>
    </lineage>
</organism>
<sequence length="320" mass="34963">MDKSELLALAHEYAKGQNDIYELLGIDTITAADPKQVQRAYRKQSIKYHPDKLGERFDPEKWQLLERVRDVLMDTAAKAAYDSARSAKLIQEEKKRSMTAKRQADIADLEARERGEDPKRMRTPQKEGLSQAEYQSMLQKGNRIMEERKRLMREAEERERLAQAQKQPPPPTAAAAAAAAATTTGTKVGSEAGTKADAGQIPPKSTADDDPEIAALERKLEELRQKKAAKKAQKAARKGGRTSPSHGPQSISNPSISGPQADDQKKVFSFAAPAPSATPTSNGAAPVPAGKTDWASTMARLRAAQVEKERRKAEEAAAGQ</sequence>
<evidence type="ECO:0000256" key="3">
    <source>
        <dbReference type="ARBA" id="ARBA00022490"/>
    </source>
</evidence>
<feature type="compositionally biased region" description="Basic residues" evidence="6">
    <location>
        <begin position="226"/>
        <end position="240"/>
    </location>
</feature>
<feature type="compositionally biased region" description="Basic and acidic residues" evidence="6">
    <location>
        <begin position="92"/>
        <end position="120"/>
    </location>
</feature>
<proteinExistence type="predicted"/>
<feature type="compositionally biased region" description="Polar residues" evidence="6">
    <location>
        <begin position="242"/>
        <end position="258"/>
    </location>
</feature>
<evidence type="ECO:0000256" key="2">
    <source>
        <dbReference type="ARBA" id="ARBA00004496"/>
    </source>
</evidence>
<protein>
    <recommendedName>
        <fullName evidence="7">J domain-containing protein</fullName>
    </recommendedName>
</protein>
<dbReference type="GO" id="GO:0005681">
    <property type="term" value="C:spliceosomal complex"/>
    <property type="evidence" value="ECO:0007669"/>
    <property type="project" value="TreeGrafter"/>
</dbReference>
<dbReference type="PANTHER" id="PTHR44313:SF1">
    <property type="entry name" value="DNAJ HOMOLOG SUBFAMILY C MEMBER 17"/>
    <property type="match status" value="1"/>
</dbReference>
<evidence type="ECO:0000313" key="9">
    <source>
        <dbReference type="Proteomes" id="UP000829685"/>
    </source>
</evidence>
<dbReference type="Pfam" id="PF00226">
    <property type="entry name" value="DnaJ"/>
    <property type="match status" value="1"/>
</dbReference>
<evidence type="ECO:0000259" key="7">
    <source>
        <dbReference type="PROSITE" id="PS50076"/>
    </source>
</evidence>
<evidence type="ECO:0000256" key="6">
    <source>
        <dbReference type="SAM" id="MobiDB-lite"/>
    </source>
</evidence>
<accession>A0A9Q0AV41</accession>
<dbReference type="EMBL" id="JAFIMR010000003">
    <property type="protein sequence ID" value="KAI1880353.1"/>
    <property type="molecule type" value="Genomic_DNA"/>
</dbReference>
<feature type="domain" description="J" evidence="7">
    <location>
        <begin position="19"/>
        <end position="85"/>
    </location>
</feature>
<comment type="caution">
    <text evidence="8">The sequence shown here is derived from an EMBL/GenBank/DDBJ whole genome shotgun (WGS) entry which is preliminary data.</text>
</comment>
<dbReference type="GO" id="GO:0005737">
    <property type="term" value="C:cytoplasm"/>
    <property type="evidence" value="ECO:0007669"/>
    <property type="project" value="UniProtKB-SubCell"/>
</dbReference>
<dbReference type="SUPFAM" id="SSF46565">
    <property type="entry name" value="Chaperone J-domain"/>
    <property type="match status" value="1"/>
</dbReference>
<feature type="compositionally biased region" description="Low complexity" evidence="6">
    <location>
        <begin position="271"/>
        <end position="286"/>
    </location>
</feature>
<evidence type="ECO:0000256" key="1">
    <source>
        <dbReference type="ARBA" id="ARBA00004123"/>
    </source>
</evidence>